<feature type="domain" description="Carrier" evidence="1">
    <location>
        <begin position="4"/>
        <end position="78"/>
    </location>
</feature>
<dbReference type="Gene3D" id="1.10.1200.10">
    <property type="entry name" value="ACP-like"/>
    <property type="match status" value="1"/>
</dbReference>
<evidence type="ECO:0000313" key="2">
    <source>
        <dbReference type="EMBL" id="TKB04945.1"/>
    </source>
</evidence>
<name>A0A4V5NNS0_9ALTE</name>
<comment type="caution">
    <text evidence="2">The sequence shown here is derived from an EMBL/GenBank/DDBJ whole genome shotgun (WGS) entry which is preliminary data.</text>
</comment>
<keyword evidence="3" id="KW-1185">Reference proteome</keyword>
<proteinExistence type="predicted"/>
<dbReference type="InterPro" id="IPR009081">
    <property type="entry name" value="PP-bd_ACP"/>
</dbReference>
<evidence type="ECO:0000259" key="1">
    <source>
        <dbReference type="PROSITE" id="PS50075"/>
    </source>
</evidence>
<protein>
    <submittedName>
        <fullName evidence="2">Acyl carrier protein</fullName>
    </submittedName>
</protein>
<dbReference type="Pfam" id="PF00550">
    <property type="entry name" value="PP-binding"/>
    <property type="match status" value="1"/>
</dbReference>
<dbReference type="Proteomes" id="UP000305471">
    <property type="component" value="Unassembled WGS sequence"/>
</dbReference>
<reference evidence="2 3" key="1">
    <citation type="submission" date="2019-04" db="EMBL/GenBank/DDBJ databases">
        <title>Alteromonas portus sp. nov., an alginate lyase-excreting marine bacterium.</title>
        <authorList>
            <person name="Huang H."/>
            <person name="Mo K."/>
            <person name="Bao S."/>
        </authorList>
    </citation>
    <scope>NUCLEOTIDE SEQUENCE [LARGE SCALE GENOMIC DNA]</scope>
    <source>
        <strain evidence="2 3">HB161718</strain>
    </source>
</reference>
<gene>
    <name evidence="2" type="ORF">E5672_02300</name>
</gene>
<dbReference type="InterPro" id="IPR036736">
    <property type="entry name" value="ACP-like_sf"/>
</dbReference>
<dbReference type="AlphaFoldDB" id="A0A4V5NNS0"/>
<dbReference type="PROSITE" id="PS50075">
    <property type="entry name" value="CARRIER"/>
    <property type="match status" value="1"/>
</dbReference>
<dbReference type="SUPFAM" id="SSF47336">
    <property type="entry name" value="ACP-like"/>
    <property type="match status" value="1"/>
</dbReference>
<dbReference type="EMBL" id="SWCO01000001">
    <property type="protein sequence ID" value="TKB04945.1"/>
    <property type="molecule type" value="Genomic_DNA"/>
</dbReference>
<sequence length="78" mass="8554">MKNMLTEADVKQAMTDSGVTADVSNLGSEQAFSEYGLDSLDLFNLFVELEGKTGVTVPDEDLDKLKSIDDVLVYFNKS</sequence>
<accession>A0A4V5NNS0</accession>
<evidence type="ECO:0000313" key="3">
    <source>
        <dbReference type="Proteomes" id="UP000305471"/>
    </source>
</evidence>
<organism evidence="2 3">
    <name type="scientific">Alteromonas portus</name>
    <dbReference type="NCBI Taxonomy" id="2565549"/>
    <lineage>
        <taxon>Bacteria</taxon>
        <taxon>Pseudomonadati</taxon>
        <taxon>Pseudomonadota</taxon>
        <taxon>Gammaproteobacteria</taxon>
        <taxon>Alteromonadales</taxon>
        <taxon>Alteromonadaceae</taxon>
        <taxon>Alteromonas/Salinimonas group</taxon>
        <taxon>Alteromonas</taxon>
    </lineage>
</organism>